<comment type="similarity">
    <text evidence="1">Belongs to the SMP-30/CGR1 family.</text>
</comment>
<dbReference type="GO" id="GO:0004341">
    <property type="term" value="F:gluconolactonase activity"/>
    <property type="evidence" value="ECO:0007669"/>
    <property type="project" value="TreeGrafter"/>
</dbReference>
<dbReference type="PANTHER" id="PTHR10907:SF47">
    <property type="entry name" value="REGUCALCIN"/>
    <property type="match status" value="1"/>
</dbReference>
<dbReference type="PRINTS" id="PR01790">
    <property type="entry name" value="SMP30FAMILY"/>
</dbReference>
<dbReference type="GO" id="GO:0019853">
    <property type="term" value="P:L-ascorbic acid biosynthetic process"/>
    <property type="evidence" value="ECO:0007669"/>
    <property type="project" value="TreeGrafter"/>
</dbReference>
<evidence type="ECO:0000313" key="6">
    <source>
        <dbReference type="Proteomes" id="UP000000450"/>
    </source>
</evidence>
<feature type="active site" description="Proton donor/acceptor" evidence="2">
    <location>
        <position position="220"/>
    </location>
</feature>
<evidence type="ECO:0000259" key="4">
    <source>
        <dbReference type="Pfam" id="PF08450"/>
    </source>
</evidence>
<dbReference type="Pfam" id="PF08450">
    <property type="entry name" value="SGL"/>
    <property type="match status" value="1"/>
</dbReference>
<dbReference type="RefSeq" id="WP_012655286.1">
    <property type="nucleotide sequence ID" value="NC_011992.1"/>
</dbReference>
<feature type="binding site" evidence="3">
    <location>
        <position position="104"/>
    </location>
    <ligand>
        <name>substrate</name>
    </ligand>
</feature>
<feature type="domain" description="SMP-30/Gluconolactonase/LRE-like region" evidence="4">
    <location>
        <begin position="15"/>
        <end position="279"/>
    </location>
</feature>
<feature type="binding site" evidence="3">
    <location>
        <position position="106"/>
    </location>
    <ligand>
        <name>substrate</name>
    </ligand>
</feature>
<dbReference type="Proteomes" id="UP000000450">
    <property type="component" value="Chromosome"/>
</dbReference>
<dbReference type="PANTHER" id="PTHR10907">
    <property type="entry name" value="REGUCALCIN"/>
    <property type="match status" value="1"/>
</dbReference>
<gene>
    <name evidence="5" type="ordered locus">Dtpsy_0183</name>
</gene>
<keyword evidence="3" id="KW-0479">Metal-binding</keyword>
<dbReference type="InterPro" id="IPR005511">
    <property type="entry name" value="SMP-30"/>
</dbReference>
<keyword evidence="6" id="KW-1185">Reference proteome</keyword>
<evidence type="ECO:0000256" key="2">
    <source>
        <dbReference type="PIRSR" id="PIRSR605511-1"/>
    </source>
</evidence>
<dbReference type="GO" id="GO:0005509">
    <property type="term" value="F:calcium ion binding"/>
    <property type="evidence" value="ECO:0007669"/>
    <property type="project" value="TreeGrafter"/>
</dbReference>
<organism evidence="5 6">
    <name type="scientific">Acidovorax ebreus (strain TPSY)</name>
    <name type="common">Diaphorobacter sp. (strain TPSY)</name>
    <dbReference type="NCBI Taxonomy" id="535289"/>
    <lineage>
        <taxon>Bacteria</taxon>
        <taxon>Pseudomonadati</taxon>
        <taxon>Pseudomonadota</taxon>
        <taxon>Betaproteobacteria</taxon>
        <taxon>Burkholderiales</taxon>
        <taxon>Comamonadaceae</taxon>
        <taxon>Diaphorobacter</taxon>
    </lineage>
</organism>
<sequence length="316" mass="33839">MNTAWTPLAAAPAQLGESPFWHPLESRLYWVDIAGRALWRSGAHGSDAQCWPLPAEPGCIAPARQGGTPAGLVVALRDRICHAPRWGGPLLTMAHLPIDPATERANDGKCDALGRLWVGTVHEPAQGPRQPVAALYCIDLRGRDQGGPDAPTVRRMLDGVATANGLAWSPDGRTLYWSDTPSHTIRAWDCNAQLEPIGAPRVLHRFATRDEAVPYGGRPDGAAVDAEGAYWCALYEGARVLRLSPRGEVLAELPTPLSCPTMPCVGGPDGHTLFVTSARKGRSADELARWPQSGQVLSTRVAVAGLPVAWCEIGQR</sequence>
<dbReference type="InterPro" id="IPR011042">
    <property type="entry name" value="6-blade_b-propeller_TolB-like"/>
</dbReference>
<evidence type="ECO:0000256" key="1">
    <source>
        <dbReference type="ARBA" id="ARBA00008853"/>
    </source>
</evidence>
<dbReference type="Gene3D" id="2.120.10.30">
    <property type="entry name" value="TolB, C-terminal domain"/>
    <property type="match status" value="1"/>
</dbReference>
<evidence type="ECO:0000313" key="5">
    <source>
        <dbReference type="EMBL" id="ACM31668.1"/>
    </source>
</evidence>
<dbReference type="InterPro" id="IPR013658">
    <property type="entry name" value="SGL"/>
</dbReference>
<comment type="cofactor">
    <cofactor evidence="3">
        <name>Zn(2+)</name>
        <dbReference type="ChEBI" id="CHEBI:29105"/>
    </cofactor>
    <text evidence="3">Binds 1 divalent metal cation per subunit.</text>
</comment>
<reference evidence="5 6" key="1">
    <citation type="journal article" date="2010" name="J. Bacteriol.">
        <title>Completed genome sequence of the anaerobic iron-oxidizing bacterium Acidovorax ebreus strain TPSY.</title>
        <authorList>
            <person name="Byrne-Bailey K.G."/>
            <person name="Weber K.A."/>
            <person name="Chair A.H."/>
            <person name="Bose S."/>
            <person name="Knox T."/>
            <person name="Spanbauer T.L."/>
            <person name="Chertkov O."/>
            <person name="Coates J.D."/>
        </authorList>
    </citation>
    <scope>NUCLEOTIDE SEQUENCE [LARGE SCALE GENOMIC DNA]</scope>
    <source>
        <strain evidence="5 6">TPSY</strain>
    </source>
</reference>
<dbReference type="EMBL" id="CP001392">
    <property type="protein sequence ID" value="ACM31668.1"/>
    <property type="molecule type" value="Genomic_DNA"/>
</dbReference>
<evidence type="ECO:0000256" key="3">
    <source>
        <dbReference type="PIRSR" id="PIRSR605511-2"/>
    </source>
</evidence>
<name>A0A9J9QAZ4_ACIET</name>
<dbReference type="KEGG" id="dia:Dtpsy_0183"/>
<proteinExistence type="inferred from homology"/>
<protein>
    <submittedName>
        <fullName evidence="5">SMP-30/Gluconolaconase/LRE domain protein</fullName>
    </submittedName>
</protein>
<dbReference type="SUPFAM" id="SSF63829">
    <property type="entry name" value="Calcium-dependent phosphotriesterase"/>
    <property type="match status" value="1"/>
</dbReference>
<keyword evidence="3" id="KW-0862">Zinc</keyword>
<dbReference type="AlphaFoldDB" id="A0A9J9QAZ4"/>
<accession>A0A9J9QAZ4</accession>
<feature type="binding site" evidence="3">
    <location>
        <position position="220"/>
    </location>
    <ligand>
        <name>a divalent metal cation</name>
        <dbReference type="ChEBI" id="CHEBI:60240"/>
    </ligand>
</feature>
<feature type="binding site" evidence="3">
    <location>
        <position position="17"/>
    </location>
    <ligand>
        <name>a divalent metal cation</name>
        <dbReference type="ChEBI" id="CHEBI:60240"/>
    </ligand>
</feature>
<feature type="binding site" evidence="3">
    <location>
        <position position="164"/>
    </location>
    <ligand>
        <name>a divalent metal cation</name>
        <dbReference type="ChEBI" id="CHEBI:60240"/>
    </ligand>
</feature>